<dbReference type="SUPFAM" id="SSF101931">
    <property type="entry name" value="Pym (Within the bgcn gene intron protein, WIBG), N-terminal domain"/>
    <property type="match status" value="1"/>
</dbReference>
<evidence type="ECO:0000256" key="2">
    <source>
        <dbReference type="ARBA" id="ARBA00018898"/>
    </source>
</evidence>
<evidence type="ECO:0000313" key="5">
    <source>
        <dbReference type="EMBL" id="GBN56594.1"/>
    </source>
</evidence>
<evidence type="ECO:0000313" key="8">
    <source>
        <dbReference type="EMBL" id="GBN60859.1"/>
    </source>
</evidence>
<dbReference type="GO" id="GO:0005737">
    <property type="term" value="C:cytoplasm"/>
    <property type="evidence" value="ECO:0007669"/>
    <property type="project" value="TreeGrafter"/>
</dbReference>
<dbReference type="AlphaFoldDB" id="A0A4Y2QBA5"/>
<feature type="region of interest" description="Disordered" evidence="3">
    <location>
        <begin position="1"/>
        <end position="30"/>
    </location>
</feature>
<dbReference type="GO" id="GO:0003723">
    <property type="term" value="F:RNA binding"/>
    <property type="evidence" value="ECO:0007669"/>
    <property type="project" value="TreeGrafter"/>
</dbReference>
<dbReference type="InterPro" id="IPR015362">
    <property type="entry name" value="WIBG_mago-bd"/>
</dbReference>
<evidence type="ECO:0000313" key="7">
    <source>
        <dbReference type="EMBL" id="GBN60824.1"/>
    </source>
</evidence>
<dbReference type="InterPro" id="IPR036348">
    <property type="entry name" value="WIBG_N_sf"/>
</dbReference>
<dbReference type="SMART" id="SM01273">
    <property type="entry name" value="Mago-bind"/>
    <property type="match status" value="1"/>
</dbReference>
<accession>A0A4Y2QBA5</accession>
<comment type="similarity">
    <text evidence="1">Belongs to the pym family.</text>
</comment>
<dbReference type="PANTHER" id="PTHR22959">
    <property type="entry name" value="PYM PROTEIN"/>
    <property type="match status" value="1"/>
</dbReference>
<dbReference type="EMBL" id="BGPR01013474">
    <property type="protein sequence ID" value="GBN60859.1"/>
    <property type="molecule type" value="Genomic_DNA"/>
</dbReference>
<feature type="compositionally biased region" description="Polar residues" evidence="3">
    <location>
        <begin position="1"/>
        <end position="12"/>
    </location>
</feature>
<dbReference type="EMBL" id="BGPR01012549">
    <property type="protein sequence ID" value="GBN56594.1"/>
    <property type="molecule type" value="Genomic_DNA"/>
</dbReference>
<dbReference type="PANTHER" id="PTHR22959:SF0">
    <property type="entry name" value="PARTNER OF Y14 AND MAGO"/>
    <property type="match status" value="1"/>
</dbReference>
<dbReference type="Pfam" id="PF09282">
    <property type="entry name" value="Mago-bind"/>
    <property type="match status" value="1"/>
</dbReference>
<feature type="domain" description="WIBG Mago-binding" evidence="4">
    <location>
        <begin position="12"/>
        <end position="38"/>
    </location>
</feature>
<keyword evidence="9" id="KW-1185">Reference proteome</keyword>
<protein>
    <recommendedName>
        <fullName evidence="2">Partner of Y14 and mago</fullName>
    </recommendedName>
</protein>
<evidence type="ECO:0000256" key="1">
    <source>
        <dbReference type="ARBA" id="ARBA00009394"/>
    </source>
</evidence>
<dbReference type="GO" id="GO:1903259">
    <property type="term" value="P:exon-exon junction complex disassembly"/>
    <property type="evidence" value="ECO:0007669"/>
    <property type="project" value="InterPro"/>
</dbReference>
<dbReference type="Proteomes" id="UP000499080">
    <property type="component" value="Unassembled WGS sequence"/>
</dbReference>
<feature type="compositionally biased region" description="Polar residues" evidence="3">
    <location>
        <begin position="112"/>
        <end position="121"/>
    </location>
</feature>
<feature type="compositionally biased region" description="Polar residues" evidence="3">
    <location>
        <begin position="132"/>
        <end position="145"/>
    </location>
</feature>
<organism evidence="8 9">
    <name type="scientific">Araneus ventricosus</name>
    <name type="common">Orbweaver spider</name>
    <name type="synonym">Epeira ventricosa</name>
    <dbReference type="NCBI Taxonomy" id="182803"/>
    <lineage>
        <taxon>Eukaryota</taxon>
        <taxon>Metazoa</taxon>
        <taxon>Ecdysozoa</taxon>
        <taxon>Arthropoda</taxon>
        <taxon>Chelicerata</taxon>
        <taxon>Arachnida</taxon>
        <taxon>Araneae</taxon>
        <taxon>Araneomorphae</taxon>
        <taxon>Entelegynae</taxon>
        <taxon>Araneoidea</taxon>
        <taxon>Araneidae</taxon>
        <taxon>Araneus</taxon>
    </lineage>
</organism>
<dbReference type="InterPro" id="IPR039333">
    <property type="entry name" value="PYM1"/>
</dbReference>
<dbReference type="GO" id="GO:0035145">
    <property type="term" value="C:exon-exon junction complex"/>
    <property type="evidence" value="ECO:0007669"/>
    <property type="project" value="TreeGrafter"/>
</dbReference>
<proteinExistence type="inferred from homology"/>
<dbReference type="OrthoDB" id="21625at2759"/>
<sequence>MATPNSYIQDDTGTYIPATQRPDGSWRKARRVKDGYIPQDEMPLYESKGKQWAKNRPTLPIGLDPSYAIPDSSSKSNVKNKIPGLTETNKSEPTTKSNKKKKKKSGNSETNVSNQMANLDISSKPADESRTEPSTNSTAKSSQPVATDPAKRIRNLKKKLRDINALKQKIDSGELKNPEKDQLDKIARKEEIETEIEELELDLADV</sequence>
<reference evidence="8 9" key="1">
    <citation type="journal article" date="2019" name="Sci. Rep.">
        <title>Orb-weaving spider Araneus ventricosus genome elucidates the spidroin gene catalogue.</title>
        <authorList>
            <person name="Kono N."/>
            <person name="Nakamura H."/>
            <person name="Ohtoshi R."/>
            <person name="Moran D.A.P."/>
            <person name="Shinohara A."/>
            <person name="Yoshida Y."/>
            <person name="Fujiwara M."/>
            <person name="Mori M."/>
            <person name="Tomita M."/>
            <person name="Arakawa K."/>
        </authorList>
    </citation>
    <scope>NUCLEOTIDE SEQUENCE [LARGE SCALE GENOMIC DNA]</scope>
</reference>
<comment type="caution">
    <text evidence="8">The sequence shown here is derived from an EMBL/GenBank/DDBJ whole genome shotgun (WGS) entry which is preliminary data.</text>
</comment>
<gene>
    <name evidence="8" type="primary">pym1_2</name>
    <name evidence="6" type="synonym">pym1_0</name>
    <name evidence="5" type="synonym">pym1_1</name>
    <name evidence="7" type="synonym">pym1_3</name>
    <name evidence="8" type="ORF">AVEN_109388_1</name>
    <name evidence="6" type="ORF">AVEN_139579_1</name>
    <name evidence="7" type="ORF">AVEN_247280_1</name>
    <name evidence="5" type="ORF">AVEN_250772_1</name>
</gene>
<evidence type="ECO:0000256" key="3">
    <source>
        <dbReference type="SAM" id="MobiDB-lite"/>
    </source>
</evidence>
<evidence type="ECO:0000259" key="4">
    <source>
        <dbReference type="SMART" id="SM01273"/>
    </source>
</evidence>
<dbReference type="EMBL" id="BGPR01013468">
    <property type="protein sequence ID" value="GBN60824.1"/>
    <property type="molecule type" value="Genomic_DNA"/>
</dbReference>
<feature type="region of interest" description="Disordered" evidence="3">
    <location>
        <begin position="46"/>
        <end position="159"/>
    </location>
</feature>
<evidence type="ECO:0000313" key="9">
    <source>
        <dbReference type="Proteomes" id="UP000499080"/>
    </source>
</evidence>
<dbReference type="EMBL" id="BGPR01012550">
    <property type="protein sequence ID" value="GBN56599.1"/>
    <property type="molecule type" value="Genomic_DNA"/>
</dbReference>
<evidence type="ECO:0000313" key="6">
    <source>
        <dbReference type="EMBL" id="GBN56599.1"/>
    </source>
</evidence>
<name>A0A4Y2QBA5_ARAVE</name>